<dbReference type="AlphaFoldDB" id="A0A917UFK8"/>
<feature type="transmembrane region" description="Helical" evidence="1">
    <location>
        <begin position="211"/>
        <end position="232"/>
    </location>
</feature>
<keyword evidence="1" id="KW-1133">Transmembrane helix</keyword>
<feature type="transmembrane region" description="Helical" evidence="1">
    <location>
        <begin position="83"/>
        <end position="104"/>
    </location>
</feature>
<feature type="transmembrane region" description="Helical" evidence="1">
    <location>
        <begin position="167"/>
        <end position="191"/>
    </location>
</feature>
<sequence>MTRARLLTFAAVSVVVALLAAGLEYGRTDSFGQSAAAFAAALIAMAVAGLALSLPGLSLQGGVLGGLFVLAGMLTWTSTDRPIIIWAVLGVEVVVFAVWAWPWLANSRSLPRLGAAWLGLAYWFFGILGALLVAHPKVAGQRVAYAGVFTLAVLAIVAITSKKRKDLSVGIAAAILLGIAALLLTGAGSLFDARHAIPDNASARLMTDRFWGGPGLYYHPNSLAGFMVIAGIRIGFDRAFAAWQRFGVAALAALVLSISDSRTGFVFATAAAVLYAAVTLWRRHADAERGRSAWIAMATPFVVLAIVFTVGGGSQFIFKDRFNNGGGDVTSGRTDTWRQVWVDWKGAGWAEKAFGDARTSRAVVERLDDGNPPEGPRRQLNTDNAAVGAFRRGGVLGAAAFGLGLALLLWHAARRRPDGSMPALWFTVAAAAAVPTIATEDWVLGGTNGAIWLVLVAGETLAVRRSDPDAAPVEPVPSPAEPALP</sequence>
<proteinExistence type="predicted"/>
<evidence type="ECO:0000256" key="1">
    <source>
        <dbReference type="SAM" id="Phobius"/>
    </source>
</evidence>
<keyword evidence="3" id="KW-1185">Reference proteome</keyword>
<name>A0A917UFK8_9ACTN</name>
<reference evidence="2" key="1">
    <citation type="journal article" date="2014" name="Int. J. Syst. Evol. Microbiol.">
        <title>Complete genome sequence of Corynebacterium casei LMG S-19264T (=DSM 44701T), isolated from a smear-ripened cheese.</title>
        <authorList>
            <consortium name="US DOE Joint Genome Institute (JGI-PGF)"/>
            <person name="Walter F."/>
            <person name="Albersmeier A."/>
            <person name="Kalinowski J."/>
            <person name="Ruckert C."/>
        </authorList>
    </citation>
    <scope>NUCLEOTIDE SEQUENCE</scope>
    <source>
        <strain evidence="2">JCM 19831</strain>
    </source>
</reference>
<evidence type="ECO:0000313" key="2">
    <source>
        <dbReference type="EMBL" id="GGM85878.1"/>
    </source>
</evidence>
<feature type="transmembrane region" description="Helical" evidence="1">
    <location>
        <begin position="239"/>
        <end position="258"/>
    </location>
</feature>
<feature type="transmembrane region" description="Helical" evidence="1">
    <location>
        <begin position="116"/>
        <end position="136"/>
    </location>
</feature>
<comment type="caution">
    <text evidence="2">The sequence shown here is derived from an EMBL/GenBank/DDBJ whole genome shotgun (WGS) entry which is preliminary data.</text>
</comment>
<keyword evidence="1" id="KW-0472">Membrane</keyword>
<keyword evidence="1" id="KW-0812">Transmembrane</keyword>
<feature type="transmembrane region" description="Helical" evidence="1">
    <location>
        <begin position="59"/>
        <end position="77"/>
    </location>
</feature>
<organism evidence="2 3">
    <name type="scientific">Dactylosporangium sucinum</name>
    <dbReference type="NCBI Taxonomy" id="1424081"/>
    <lineage>
        <taxon>Bacteria</taxon>
        <taxon>Bacillati</taxon>
        <taxon>Actinomycetota</taxon>
        <taxon>Actinomycetes</taxon>
        <taxon>Micromonosporales</taxon>
        <taxon>Micromonosporaceae</taxon>
        <taxon>Dactylosporangium</taxon>
    </lineage>
</organism>
<feature type="transmembrane region" description="Helical" evidence="1">
    <location>
        <begin position="142"/>
        <end position="160"/>
    </location>
</feature>
<feature type="transmembrane region" description="Helical" evidence="1">
    <location>
        <begin position="264"/>
        <end position="281"/>
    </location>
</feature>
<accession>A0A917UFK8</accession>
<dbReference type="Proteomes" id="UP000642070">
    <property type="component" value="Unassembled WGS sequence"/>
</dbReference>
<feature type="transmembrane region" description="Helical" evidence="1">
    <location>
        <begin position="394"/>
        <end position="413"/>
    </location>
</feature>
<dbReference type="EMBL" id="BMPI01000104">
    <property type="protein sequence ID" value="GGM85878.1"/>
    <property type="molecule type" value="Genomic_DNA"/>
</dbReference>
<reference evidence="2" key="2">
    <citation type="submission" date="2020-09" db="EMBL/GenBank/DDBJ databases">
        <authorList>
            <person name="Sun Q."/>
            <person name="Ohkuma M."/>
        </authorList>
    </citation>
    <scope>NUCLEOTIDE SEQUENCE</scope>
    <source>
        <strain evidence="2">JCM 19831</strain>
    </source>
</reference>
<feature type="transmembrane region" description="Helical" evidence="1">
    <location>
        <begin position="293"/>
        <end position="318"/>
    </location>
</feature>
<protein>
    <recommendedName>
        <fullName evidence="4">O-antigen ligase domain-containing protein</fullName>
    </recommendedName>
</protein>
<dbReference type="RefSeq" id="WP_190257607.1">
    <property type="nucleotide sequence ID" value="NZ_BMPI01000104.1"/>
</dbReference>
<feature type="transmembrane region" description="Helical" evidence="1">
    <location>
        <begin position="32"/>
        <end position="52"/>
    </location>
</feature>
<evidence type="ECO:0000313" key="3">
    <source>
        <dbReference type="Proteomes" id="UP000642070"/>
    </source>
</evidence>
<gene>
    <name evidence="2" type="ORF">GCM10007977_104680</name>
</gene>
<evidence type="ECO:0008006" key="4">
    <source>
        <dbReference type="Google" id="ProtNLM"/>
    </source>
</evidence>